<accession>A0A6J8AA44</accession>
<sequence>MAWNDVTIETHINTSVHGDMFVVDLFDVPKHIIDDLHRNGKKVICYFSAGTKEDWRKDADQFPSDGLGVPNNHSPGETVKRVMRNRTAYAKSRHCDDVVPTNVDGASWNQAGIHFTADNQLDYNRYLVTEAHGNDLAIGLMNDVLQLHELVGDFDFAINVSCMDYHECHKYKHFFYARKPVFHIQYVSSTTEGQQKQQEICSSLERPRYMNTIIKHKMVNWKLDC</sequence>
<dbReference type="InterPro" id="IPR013785">
    <property type="entry name" value="Aldolase_TIM"/>
</dbReference>
<dbReference type="PANTHER" id="PTHR35273">
    <property type="entry name" value="ALPHA-1,4 POLYGALACTOSAMINIDASE, PUTATIVE (AFU_ORTHOLOGUE AFUA_3G07890)-RELATED"/>
    <property type="match status" value="1"/>
</dbReference>
<feature type="domain" description="Glycoside-hydrolase family GH114 TIM-barrel" evidence="1">
    <location>
        <begin position="7"/>
        <end position="217"/>
    </location>
</feature>
<keyword evidence="3" id="KW-1185">Reference proteome</keyword>
<dbReference type="SUPFAM" id="SSF51445">
    <property type="entry name" value="(Trans)glycosidases"/>
    <property type="match status" value="1"/>
</dbReference>
<reference evidence="2 3" key="1">
    <citation type="submission" date="2020-06" db="EMBL/GenBank/DDBJ databases">
        <authorList>
            <person name="Li R."/>
            <person name="Bekaert M."/>
        </authorList>
    </citation>
    <scope>NUCLEOTIDE SEQUENCE [LARGE SCALE GENOMIC DNA]</scope>
    <source>
        <strain evidence="3">wild</strain>
    </source>
</reference>
<dbReference type="AlphaFoldDB" id="A0A6J8AA44"/>
<protein>
    <recommendedName>
        <fullName evidence="1">Glycoside-hydrolase family GH114 TIM-barrel domain-containing protein</fullName>
    </recommendedName>
</protein>
<name>A0A6J8AA44_MYTCO</name>
<dbReference type="EMBL" id="CACVKT020000964">
    <property type="protein sequence ID" value="CAC5364296.1"/>
    <property type="molecule type" value="Genomic_DNA"/>
</dbReference>
<organism evidence="2 3">
    <name type="scientific">Mytilus coruscus</name>
    <name type="common">Sea mussel</name>
    <dbReference type="NCBI Taxonomy" id="42192"/>
    <lineage>
        <taxon>Eukaryota</taxon>
        <taxon>Metazoa</taxon>
        <taxon>Spiralia</taxon>
        <taxon>Lophotrochozoa</taxon>
        <taxon>Mollusca</taxon>
        <taxon>Bivalvia</taxon>
        <taxon>Autobranchia</taxon>
        <taxon>Pteriomorphia</taxon>
        <taxon>Mytilida</taxon>
        <taxon>Mytiloidea</taxon>
        <taxon>Mytilidae</taxon>
        <taxon>Mytilinae</taxon>
        <taxon>Mytilus</taxon>
    </lineage>
</organism>
<dbReference type="Pfam" id="PF03537">
    <property type="entry name" value="Glyco_hydro_114"/>
    <property type="match status" value="1"/>
</dbReference>
<dbReference type="OrthoDB" id="2108802at2759"/>
<dbReference type="InterPro" id="IPR017853">
    <property type="entry name" value="GH"/>
</dbReference>
<evidence type="ECO:0000313" key="3">
    <source>
        <dbReference type="Proteomes" id="UP000507470"/>
    </source>
</evidence>
<proteinExistence type="predicted"/>
<dbReference type="Gene3D" id="3.20.20.70">
    <property type="entry name" value="Aldolase class I"/>
    <property type="match status" value="1"/>
</dbReference>
<evidence type="ECO:0000313" key="2">
    <source>
        <dbReference type="EMBL" id="CAC5364296.1"/>
    </source>
</evidence>
<dbReference type="Proteomes" id="UP000507470">
    <property type="component" value="Unassembled WGS sequence"/>
</dbReference>
<gene>
    <name evidence="2" type="ORF">MCOR_5396</name>
</gene>
<evidence type="ECO:0000259" key="1">
    <source>
        <dbReference type="Pfam" id="PF03537"/>
    </source>
</evidence>
<dbReference type="InterPro" id="IPR004352">
    <property type="entry name" value="GH114_TIM-barrel"/>
</dbReference>
<dbReference type="PANTHER" id="PTHR35273:SF2">
    <property type="entry name" value="ALPHA-GALACTOSIDASE"/>
    <property type="match status" value="1"/>
</dbReference>